<gene>
    <name evidence="2" type="ORF">Pma05_84830</name>
</gene>
<feature type="compositionally biased region" description="Basic and acidic residues" evidence="1">
    <location>
        <begin position="17"/>
        <end position="27"/>
    </location>
</feature>
<protein>
    <submittedName>
        <fullName evidence="2">Uncharacterized protein</fullName>
    </submittedName>
</protein>
<accession>A0ABQ4F4S9</accession>
<keyword evidence="3" id="KW-1185">Reference proteome</keyword>
<name>A0ABQ4F4S9_9ACTN</name>
<evidence type="ECO:0000313" key="3">
    <source>
        <dbReference type="Proteomes" id="UP000621500"/>
    </source>
</evidence>
<dbReference type="Proteomes" id="UP000621500">
    <property type="component" value="Unassembled WGS sequence"/>
</dbReference>
<evidence type="ECO:0000313" key="2">
    <source>
        <dbReference type="EMBL" id="GIH01911.1"/>
    </source>
</evidence>
<evidence type="ECO:0000256" key="1">
    <source>
        <dbReference type="SAM" id="MobiDB-lite"/>
    </source>
</evidence>
<organism evidence="2 3">
    <name type="scientific">Plantactinospora mayteni</name>
    <dbReference type="NCBI Taxonomy" id="566021"/>
    <lineage>
        <taxon>Bacteria</taxon>
        <taxon>Bacillati</taxon>
        <taxon>Actinomycetota</taxon>
        <taxon>Actinomycetes</taxon>
        <taxon>Micromonosporales</taxon>
        <taxon>Micromonosporaceae</taxon>
        <taxon>Plantactinospora</taxon>
    </lineage>
</organism>
<feature type="region of interest" description="Disordered" evidence="1">
    <location>
        <begin position="1"/>
        <end position="27"/>
    </location>
</feature>
<dbReference type="EMBL" id="BONX01000101">
    <property type="protein sequence ID" value="GIH01911.1"/>
    <property type="molecule type" value="Genomic_DNA"/>
</dbReference>
<comment type="caution">
    <text evidence="2">The sequence shown here is derived from an EMBL/GenBank/DDBJ whole genome shotgun (WGS) entry which is preliminary data.</text>
</comment>
<reference evidence="2 3" key="1">
    <citation type="submission" date="2021-01" db="EMBL/GenBank/DDBJ databases">
        <title>Whole genome shotgun sequence of Plantactinospora mayteni NBRC 109088.</title>
        <authorList>
            <person name="Komaki H."/>
            <person name="Tamura T."/>
        </authorList>
    </citation>
    <scope>NUCLEOTIDE SEQUENCE [LARGE SCALE GENOMIC DNA]</scope>
    <source>
        <strain evidence="2 3">NBRC 109088</strain>
    </source>
</reference>
<proteinExistence type="predicted"/>
<sequence>MAMAPSERPASLQKPASEAREHARNAATDCHHRMWARAVRLTDPGLGPGQAACLIGAEKPAHQAC</sequence>